<dbReference type="GO" id="GO:0016020">
    <property type="term" value="C:membrane"/>
    <property type="evidence" value="ECO:0007669"/>
    <property type="project" value="UniProtKB-SubCell"/>
</dbReference>
<accession>A0A6A4WDU1</accession>
<dbReference type="OrthoDB" id="10009287at2759"/>
<sequence length="224" mass="23924">MGKKGGIWGFLRGLGRRGGSAGGALAGYVTVELREDPVDPVVEELPAPASSVPADGTAAPAEAALSEALAHCVNTYVRPAVARLGGDDSLIQHPTSRAVLAALAGYWLLAVSSSLILLVAALAAPALRSVRALESGDAARRRRWLRYWTVYAVVATVSIVSDRLQALLPGYWTAKTLLLLWCAAPYPWHGSDYVYYHLLVPGWRHLHDTLHELADSPGPGETEQ</sequence>
<evidence type="ECO:0000256" key="3">
    <source>
        <dbReference type="ARBA" id="ARBA00022692"/>
    </source>
</evidence>
<evidence type="ECO:0000256" key="5">
    <source>
        <dbReference type="ARBA" id="ARBA00023136"/>
    </source>
</evidence>
<name>A0A6A4WDU1_AMPAM</name>
<evidence type="ECO:0000256" key="2">
    <source>
        <dbReference type="ARBA" id="ARBA00008573"/>
    </source>
</evidence>
<comment type="caution">
    <text evidence="7">The sequence shown here is derived from an EMBL/GenBank/DDBJ whole genome shotgun (WGS) entry which is preliminary data.</text>
</comment>
<dbReference type="Pfam" id="PF03134">
    <property type="entry name" value="TB2_DP1_HVA22"/>
    <property type="match status" value="1"/>
</dbReference>
<dbReference type="Proteomes" id="UP000440578">
    <property type="component" value="Unassembled WGS sequence"/>
</dbReference>
<keyword evidence="7" id="KW-0675">Receptor</keyword>
<feature type="transmembrane region" description="Helical" evidence="6">
    <location>
        <begin position="144"/>
        <end position="161"/>
    </location>
</feature>
<dbReference type="EMBL" id="VIIS01001124">
    <property type="protein sequence ID" value="KAF0301770.1"/>
    <property type="molecule type" value="Genomic_DNA"/>
</dbReference>
<keyword evidence="5 6" id="KW-0472">Membrane</keyword>
<keyword evidence="3 6" id="KW-0812">Transmembrane</keyword>
<evidence type="ECO:0000256" key="6">
    <source>
        <dbReference type="RuleBase" id="RU362006"/>
    </source>
</evidence>
<evidence type="ECO:0000256" key="4">
    <source>
        <dbReference type="ARBA" id="ARBA00022989"/>
    </source>
</evidence>
<feature type="transmembrane region" description="Helical" evidence="6">
    <location>
        <begin position="98"/>
        <end position="123"/>
    </location>
</feature>
<dbReference type="PANTHER" id="PTHR12300">
    <property type="entry name" value="HVA22-LIKE PROTEINS"/>
    <property type="match status" value="1"/>
</dbReference>
<comment type="subcellular location">
    <subcellularLocation>
        <location evidence="1 6">Membrane</location>
        <topology evidence="1 6">Multi-pass membrane protein</topology>
    </subcellularLocation>
</comment>
<dbReference type="PANTHER" id="PTHR12300:SF161">
    <property type="entry name" value="RECEPTOR EXPRESSION-ENHANCING PROTEIN"/>
    <property type="match status" value="1"/>
</dbReference>
<reference evidence="7 8" key="1">
    <citation type="submission" date="2019-07" db="EMBL/GenBank/DDBJ databases">
        <title>Draft genome assembly of a fouling barnacle, Amphibalanus amphitrite (Darwin, 1854): The first reference genome for Thecostraca.</title>
        <authorList>
            <person name="Kim W."/>
        </authorList>
    </citation>
    <scope>NUCLEOTIDE SEQUENCE [LARGE SCALE GENOMIC DNA]</scope>
    <source>
        <strain evidence="7">SNU_AA5</strain>
        <tissue evidence="7">Soma without cirri and trophi</tissue>
    </source>
</reference>
<proteinExistence type="inferred from homology"/>
<protein>
    <recommendedName>
        <fullName evidence="6">Receptor expression-enhancing protein</fullName>
    </recommendedName>
</protein>
<evidence type="ECO:0000313" key="8">
    <source>
        <dbReference type="Proteomes" id="UP000440578"/>
    </source>
</evidence>
<evidence type="ECO:0000256" key="1">
    <source>
        <dbReference type="ARBA" id="ARBA00004141"/>
    </source>
</evidence>
<evidence type="ECO:0000313" key="7">
    <source>
        <dbReference type="EMBL" id="KAF0301770.1"/>
    </source>
</evidence>
<gene>
    <name evidence="7" type="primary">REEP5_1</name>
    <name evidence="7" type="ORF">FJT64_025996</name>
</gene>
<organism evidence="7 8">
    <name type="scientific">Amphibalanus amphitrite</name>
    <name type="common">Striped barnacle</name>
    <name type="synonym">Balanus amphitrite</name>
    <dbReference type="NCBI Taxonomy" id="1232801"/>
    <lineage>
        <taxon>Eukaryota</taxon>
        <taxon>Metazoa</taxon>
        <taxon>Ecdysozoa</taxon>
        <taxon>Arthropoda</taxon>
        <taxon>Crustacea</taxon>
        <taxon>Multicrustacea</taxon>
        <taxon>Cirripedia</taxon>
        <taxon>Thoracica</taxon>
        <taxon>Thoracicalcarea</taxon>
        <taxon>Balanomorpha</taxon>
        <taxon>Balanoidea</taxon>
        <taxon>Balanidae</taxon>
        <taxon>Amphibalaninae</taxon>
        <taxon>Amphibalanus</taxon>
    </lineage>
</organism>
<keyword evidence="8" id="KW-1185">Reference proteome</keyword>
<keyword evidence="4 6" id="KW-1133">Transmembrane helix</keyword>
<dbReference type="AlphaFoldDB" id="A0A6A4WDU1"/>
<dbReference type="InterPro" id="IPR004345">
    <property type="entry name" value="TB2_DP1_HVA22"/>
</dbReference>
<comment type="similarity">
    <text evidence="2 6">Belongs to the DP1 family.</text>
</comment>